<dbReference type="Gene3D" id="2.40.170.20">
    <property type="entry name" value="TonB-dependent receptor, beta-barrel domain"/>
    <property type="match status" value="1"/>
</dbReference>
<evidence type="ECO:0000256" key="3">
    <source>
        <dbReference type="ARBA" id="ARBA00023237"/>
    </source>
</evidence>
<comment type="subcellular location">
    <subcellularLocation>
        <location evidence="1">Cell outer membrane</location>
    </subcellularLocation>
</comment>
<name>A0A2N8ZD28_9VIBR</name>
<dbReference type="InterPro" id="IPR036942">
    <property type="entry name" value="Beta-barrel_TonB_sf"/>
</dbReference>
<organism evidence="4 5">
    <name type="scientific">Vibrio tapetis subsp. tapetis</name>
    <dbReference type="NCBI Taxonomy" id="1671868"/>
    <lineage>
        <taxon>Bacteria</taxon>
        <taxon>Pseudomonadati</taxon>
        <taxon>Pseudomonadota</taxon>
        <taxon>Gammaproteobacteria</taxon>
        <taxon>Vibrionales</taxon>
        <taxon>Vibrionaceae</taxon>
        <taxon>Vibrio</taxon>
    </lineage>
</organism>
<dbReference type="SUPFAM" id="SSF56935">
    <property type="entry name" value="Porins"/>
    <property type="match status" value="1"/>
</dbReference>
<evidence type="ECO:0000313" key="5">
    <source>
        <dbReference type="Proteomes" id="UP000235828"/>
    </source>
</evidence>
<reference evidence="4 5" key="1">
    <citation type="submission" date="2017-10" db="EMBL/GenBank/DDBJ databases">
        <authorList>
            <person name="Banno H."/>
            <person name="Chua N.-H."/>
        </authorList>
    </citation>
    <scope>NUCLEOTIDE SEQUENCE [LARGE SCALE GENOMIC DNA]</scope>
    <source>
        <strain evidence="4">Vibrio tapetis CECT4600</strain>
    </source>
</reference>
<accession>A0A2N8ZD28</accession>
<keyword evidence="3" id="KW-0998">Cell outer membrane</keyword>
<gene>
    <name evidence="4" type="ORF">VTAP4600_A1829</name>
</gene>
<evidence type="ECO:0000256" key="1">
    <source>
        <dbReference type="ARBA" id="ARBA00004442"/>
    </source>
</evidence>
<evidence type="ECO:0000313" key="4">
    <source>
        <dbReference type="EMBL" id="SON49808.1"/>
    </source>
</evidence>
<dbReference type="KEGG" id="vta:A1829"/>
<evidence type="ECO:0000256" key="2">
    <source>
        <dbReference type="ARBA" id="ARBA00023136"/>
    </source>
</evidence>
<dbReference type="RefSeq" id="WP_269459936.1">
    <property type="nucleotide sequence ID" value="NZ_LT960611.1"/>
</dbReference>
<dbReference type="Proteomes" id="UP000235828">
    <property type="component" value="Chromosome A"/>
</dbReference>
<keyword evidence="5" id="KW-1185">Reference proteome</keyword>
<dbReference type="AlphaFoldDB" id="A0A2N8ZD28"/>
<proteinExistence type="predicted"/>
<dbReference type="EMBL" id="LT960611">
    <property type="protein sequence ID" value="SON49808.1"/>
    <property type="molecule type" value="Genomic_DNA"/>
</dbReference>
<keyword evidence="2" id="KW-0472">Membrane</keyword>
<sequence length="83" mass="9678">MITGYKARWYHSQEKVEDSIYFPAASEEYILQDIYLSWQPQAVKDLMLRATIKNLKDVDYKPYLSNGVSGPGREIRVSLTYDL</sequence>
<protein>
    <submittedName>
        <fullName evidence="4">Uncharacterized protein</fullName>
    </submittedName>
</protein>
<dbReference type="GO" id="GO:0009279">
    <property type="term" value="C:cell outer membrane"/>
    <property type="evidence" value="ECO:0007669"/>
    <property type="project" value="UniProtKB-SubCell"/>
</dbReference>